<dbReference type="GO" id="GO:0043023">
    <property type="term" value="F:ribosomal large subunit binding"/>
    <property type="evidence" value="ECO:0007669"/>
    <property type="project" value="TreeGrafter"/>
</dbReference>
<dbReference type="SUPFAM" id="SSF57850">
    <property type="entry name" value="RING/U-box"/>
    <property type="match status" value="1"/>
</dbReference>
<dbReference type="InterPro" id="IPR039795">
    <property type="entry name" value="LTN1/Rkr1"/>
</dbReference>
<evidence type="ECO:0000256" key="9">
    <source>
        <dbReference type="ARBA" id="ARBA00022723"/>
    </source>
</evidence>
<dbReference type="SMART" id="SM00184">
    <property type="entry name" value="RING"/>
    <property type="match status" value="1"/>
</dbReference>
<dbReference type="GO" id="GO:0005829">
    <property type="term" value="C:cytosol"/>
    <property type="evidence" value="ECO:0007669"/>
    <property type="project" value="UniProtKB-SubCell"/>
</dbReference>
<keyword evidence="13 16" id="KW-0862">Zinc</keyword>
<name>A0A9W6T695_CANBO</name>
<dbReference type="FunFam" id="3.30.40.10:FF:000038">
    <property type="entry name" value="E3 ubiquitin-protein ligase listerin"/>
    <property type="match status" value="1"/>
</dbReference>
<evidence type="ECO:0000256" key="16">
    <source>
        <dbReference type="RuleBase" id="RU367090"/>
    </source>
</evidence>
<comment type="function">
    <text evidence="16">E3 ubiquitin-protein ligase. Component of the ribosome quality control complex (RQC), a ribosome-associated complex that mediates ubiquitination and extraction of incompletely synthesized nascent chains for proteasomal degradation.</text>
</comment>
<evidence type="ECO:0000313" key="18">
    <source>
        <dbReference type="EMBL" id="GME76374.1"/>
    </source>
</evidence>
<dbReference type="GO" id="GO:0072344">
    <property type="term" value="P:rescue of stalled ribosome"/>
    <property type="evidence" value="ECO:0007669"/>
    <property type="project" value="UniProtKB-UniRule"/>
</dbReference>
<dbReference type="PANTHER" id="PTHR12389">
    <property type="entry name" value="ZINC FINGER PROTEIN 294"/>
    <property type="match status" value="1"/>
</dbReference>
<evidence type="ECO:0000256" key="8">
    <source>
        <dbReference type="ARBA" id="ARBA00022679"/>
    </source>
</evidence>
<dbReference type="CDD" id="cd16491">
    <property type="entry name" value="RING-CH-C4HC3_LTN1"/>
    <property type="match status" value="1"/>
</dbReference>
<evidence type="ECO:0000256" key="12">
    <source>
        <dbReference type="ARBA" id="ARBA00022786"/>
    </source>
</evidence>
<keyword evidence="9 16" id="KW-0479">Metal-binding</keyword>
<comment type="subunit">
    <text evidence="16">Component of the ribosome quality control complex (RQC).</text>
</comment>
<comment type="caution">
    <text evidence="18">The sequence shown here is derived from an EMBL/GenBank/DDBJ whole genome shotgun (WGS) entry which is preliminary data.</text>
</comment>
<evidence type="ECO:0000256" key="10">
    <source>
        <dbReference type="ARBA" id="ARBA00022737"/>
    </source>
</evidence>
<dbReference type="GO" id="GO:0008270">
    <property type="term" value="F:zinc ion binding"/>
    <property type="evidence" value="ECO:0007669"/>
    <property type="project" value="UniProtKB-KW"/>
</dbReference>
<evidence type="ECO:0000256" key="6">
    <source>
        <dbReference type="ARBA" id="ARBA00017157"/>
    </source>
</evidence>
<dbReference type="Proteomes" id="UP001165120">
    <property type="component" value="Unassembled WGS sequence"/>
</dbReference>
<evidence type="ECO:0000256" key="5">
    <source>
        <dbReference type="ARBA" id="ARBA00012483"/>
    </source>
</evidence>
<dbReference type="EC" id="2.3.2.27" evidence="5 16"/>
<dbReference type="SMART" id="SM01197">
    <property type="entry name" value="FANCL_C"/>
    <property type="match status" value="1"/>
</dbReference>
<protein>
    <recommendedName>
        <fullName evidence="6 16">E3 ubiquitin-protein ligase listerin</fullName>
        <ecNumber evidence="5 16">2.3.2.27</ecNumber>
    </recommendedName>
    <alternativeName>
        <fullName evidence="16">RING-type E3 ubiquitin transferase listerin</fullName>
    </alternativeName>
</protein>
<keyword evidence="10" id="KW-0677">Repeat</keyword>
<dbReference type="InterPro" id="IPR054477">
    <property type="entry name" value="LTN1_E3_ligase_6th"/>
</dbReference>
<comment type="subcellular location">
    <subcellularLocation>
        <location evidence="2">Cytoplasm</location>
        <location evidence="2">Cytosol</location>
    </subcellularLocation>
</comment>
<evidence type="ECO:0000256" key="2">
    <source>
        <dbReference type="ARBA" id="ARBA00004514"/>
    </source>
</evidence>
<dbReference type="Gene3D" id="3.30.40.10">
    <property type="entry name" value="Zinc/RING finger domain, C3HC4 (zinc finger)"/>
    <property type="match status" value="1"/>
</dbReference>
<evidence type="ECO:0000256" key="15">
    <source>
        <dbReference type="PROSITE-ProRule" id="PRU00175"/>
    </source>
</evidence>
<keyword evidence="12 16" id="KW-0833">Ubl conjugation pathway</keyword>
<organism evidence="18 19">
    <name type="scientific">Candida boidinii</name>
    <name type="common">Yeast</name>
    <dbReference type="NCBI Taxonomy" id="5477"/>
    <lineage>
        <taxon>Eukaryota</taxon>
        <taxon>Fungi</taxon>
        <taxon>Dikarya</taxon>
        <taxon>Ascomycota</taxon>
        <taxon>Saccharomycotina</taxon>
        <taxon>Pichiomycetes</taxon>
        <taxon>Pichiales</taxon>
        <taxon>Pichiaceae</taxon>
        <taxon>Ogataea</taxon>
        <taxon>Ogataea/Candida clade</taxon>
    </lineage>
</organism>
<dbReference type="PANTHER" id="PTHR12389:SF0">
    <property type="entry name" value="E3 UBIQUITIN-PROTEIN LIGASE LISTERIN"/>
    <property type="match status" value="1"/>
</dbReference>
<keyword evidence="7" id="KW-0963">Cytoplasm</keyword>
<keyword evidence="8 16" id="KW-0808">Transferase</keyword>
<evidence type="ECO:0000256" key="14">
    <source>
        <dbReference type="ARBA" id="ARBA00055150"/>
    </source>
</evidence>
<dbReference type="Pfam" id="PF13639">
    <property type="entry name" value="zf-RING_2"/>
    <property type="match status" value="1"/>
</dbReference>
<evidence type="ECO:0000259" key="17">
    <source>
        <dbReference type="PROSITE" id="PS50089"/>
    </source>
</evidence>
<dbReference type="InterPro" id="IPR054478">
    <property type="entry name" value="LTN1_UBC"/>
</dbReference>
<evidence type="ECO:0000256" key="1">
    <source>
        <dbReference type="ARBA" id="ARBA00000900"/>
    </source>
</evidence>
<keyword evidence="19" id="KW-1185">Reference proteome</keyword>
<comment type="function">
    <text evidence="14">E3 ubiquitin-protein ligase component of the ribosome quality control complex (RQC), a ribosome-associated complex that mediates ubiquitination and extraction of incompletely synthesized nascent chains for proteasomal degradation. Mediates ubiquitination of proteins derived from mRNAs lacking stop codons (non-stop proteins) and other translation arrest products induced by poly-lysine sequences and tandem rare codons. Ubiquitination leads to CDC48 recruitment for extraction and degradation of the incomplete translation product. May indirectly play a role in chromatin function and transcription.</text>
</comment>
<dbReference type="GO" id="GO:1990112">
    <property type="term" value="C:RQC complex"/>
    <property type="evidence" value="ECO:0007669"/>
    <property type="project" value="UniProtKB-UniRule"/>
</dbReference>
<evidence type="ECO:0000256" key="13">
    <source>
        <dbReference type="ARBA" id="ARBA00022833"/>
    </source>
</evidence>
<dbReference type="SMART" id="SM00744">
    <property type="entry name" value="RINGv"/>
    <property type="match status" value="1"/>
</dbReference>
<dbReference type="InterPro" id="IPR001841">
    <property type="entry name" value="Znf_RING"/>
</dbReference>
<dbReference type="Pfam" id="PF22999">
    <property type="entry name" value="LTN1_E3_ligase_6th"/>
    <property type="match status" value="1"/>
</dbReference>
<dbReference type="Pfam" id="PF23009">
    <property type="entry name" value="UBC_like"/>
    <property type="match status" value="1"/>
</dbReference>
<keyword evidence="11 15" id="KW-0863">Zinc-finger</keyword>
<comment type="similarity">
    <text evidence="4 16">Belongs to the LTN1 family.</text>
</comment>
<comment type="pathway">
    <text evidence="3 16">Protein modification; protein ubiquitination.</text>
</comment>
<evidence type="ECO:0000313" key="19">
    <source>
        <dbReference type="Proteomes" id="UP001165120"/>
    </source>
</evidence>
<evidence type="ECO:0000256" key="4">
    <source>
        <dbReference type="ARBA" id="ARBA00007997"/>
    </source>
</evidence>
<proteinExistence type="inferred from homology"/>
<gene>
    <name evidence="18" type="ORF">Cboi02_000515000</name>
</gene>
<dbReference type="AlphaFoldDB" id="A0A9W6T695"/>
<feature type="domain" description="RING-type" evidence="17">
    <location>
        <begin position="514"/>
        <end position="561"/>
    </location>
</feature>
<dbReference type="InterPro" id="IPR013083">
    <property type="entry name" value="Znf_RING/FYVE/PHD"/>
</dbReference>
<dbReference type="GO" id="GO:0061630">
    <property type="term" value="F:ubiquitin protein ligase activity"/>
    <property type="evidence" value="ECO:0007669"/>
    <property type="project" value="UniProtKB-UniRule"/>
</dbReference>
<comment type="catalytic activity">
    <reaction evidence="1 16">
        <text>S-ubiquitinyl-[E2 ubiquitin-conjugating enzyme]-L-cysteine + [acceptor protein]-L-lysine = [E2 ubiquitin-conjugating enzyme]-L-cysteine + N(6)-ubiquitinyl-[acceptor protein]-L-lysine.</text>
        <dbReference type="EC" id="2.3.2.27"/>
    </reaction>
</comment>
<dbReference type="PROSITE" id="PS50089">
    <property type="entry name" value="ZF_RING_2"/>
    <property type="match status" value="1"/>
</dbReference>
<accession>A0A9W6T695</accession>
<evidence type="ECO:0000256" key="7">
    <source>
        <dbReference type="ARBA" id="ARBA00022490"/>
    </source>
</evidence>
<evidence type="ECO:0000256" key="3">
    <source>
        <dbReference type="ARBA" id="ARBA00004906"/>
    </source>
</evidence>
<reference evidence="18" key="1">
    <citation type="submission" date="2023-04" db="EMBL/GenBank/DDBJ databases">
        <title>Candida boidinii NBRC 10035.</title>
        <authorList>
            <person name="Ichikawa N."/>
            <person name="Sato H."/>
            <person name="Tonouchi N."/>
        </authorList>
    </citation>
    <scope>NUCLEOTIDE SEQUENCE</scope>
    <source>
        <strain evidence="18">NBRC 10035</strain>
    </source>
</reference>
<evidence type="ECO:0000256" key="11">
    <source>
        <dbReference type="ARBA" id="ARBA00022771"/>
    </source>
</evidence>
<sequence>MNIDEDDLETLSSSSFVFIPPQRFIMTLNTIENWLDSDIAYDEEFKPVIIQIFEFSMYFIKSKKLFENLPSEFLSKILEIISRITSESINSINSDTELDLSLEYYSLKSFIVLCQSSSLIDVWKTQFDEMTEELIEIFISKNCQISETNQPIEMVNQLFERIFDKFIDIYKFKDMYSDIWPLISTCENKINLRTLVSILLKLIPIIQDDLVIEITLTKKNSSNNNDGDDDKHVAKLPIELLENVVKEPEDYIEFEDPFKIQKFLWSWYLISQHFVNITHQIRQDYISQLRDYQKTDVIFKLFQFIFQQVETKDIERLKSIYCIDENEGNSFEYITEFDIATHDDAGADHDEFILTSKKLLIHLLYIALREFGTVSQLWFNSVRDLQLKSNIEKIIVNHISPILVKQEMESLSKKNNDLVDDVFKIKLNTSSNEIRCLYEIDEKNLILDFKLPFNYPLSNIKVNGITRVGVDEKKWKNWILSSQYVINFQNGTIYDSVLNFKNNVKLNFEGYEECAICYSILQASDHSLPTKSCPTCHHKFHAACLYRWLKSSGSSTCPLCRNKFHFNKNHH</sequence>
<dbReference type="EMBL" id="BSXN01002356">
    <property type="protein sequence ID" value="GME76374.1"/>
    <property type="molecule type" value="Genomic_DNA"/>
</dbReference>
<dbReference type="InterPro" id="IPR011016">
    <property type="entry name" value="Znf_RING-CH"/>
</dbReference>
<dbReference type="GO" id="GO:1990116">
    <property type="term" value="P:ribosome-associated ubiquitin-dependent protein catabolic process"/>
    <property type="evidence" value="ECO:0007669"/>
    <property type="project" value="UniProtKB-UniRule"/>
</dbReference>
<dbReference type="InterPro" id="IPR039804">
    <property type="entry name" value="RING-CH-C4HC3_LTN1"/>
</dbReference>